<feature type="compositionally biased region" description="Basic and acidic residues" evidence="1">
    <location>
        <begin position="260"/>
        <end position="277"/>
    </location>
</feature>
<protein>
    <submittedName>
        <fullName evidence="4">BAH and coiled-coil domain-containing protein 1</fullName>
    </submittedName>
</protein>
<feature type="region of interest" description="Disordered" evidence="1">
    <location>
        <begin position="65"/>
        <end position="229"/>
    </location>
</feature>
<dbReference type="InterPro" id="IPR047411">
    <property type="entry name" value="Tudor_BAHCC1"/>
</dbReference>
<dbReference type="Gene3D" id="2.30.30.140">
    <property type="match status" value="1"/>
</dbReference>
<dbReference type="CDD" id="cd20470">
    <property type="entry name" value="Tudor_BAHCC1"/>
    <property type="match status" value="1"/>
</dbReference>
<feature type="region of interest" description="Disordered" evidence="1">
    <location>
        <begin position="2497"/>
        <end position="2558"/>
    </location>
</feature>
<feature type="compositionally biased region" description="Basic and acidic residues" evidence="1">
    <location>
        <begin position="1904"/>
        <end position="1922"/>
    </location>
</feature>
<feature type="region of interest" description="Disordered" evidence="1">
    <location>
        <begin position="2024"/>
        <end position="2114"/>
    </location>
</feature>
<feature type="compositionally biased region" description="Basic residues" evidence="1">
    <location>
        <begin position="2045"/>
        <end position="2055"/>
    </location>
</feature>
<dbReference type="InterPro" id="IPR001025">
    <property type="entry name" value="BAH_dom"/>
</dbReference>
<evidence type="ECO:0000256" key="1">
    <source>
        <dbReference type="SAM" id="MobiDB-lite"/>
    </source>
</evidence>
<feature type="compositionally biased region" description="Pro residues" evidence="1">
    <location>
        <begin position="1759"/>
        <end position="1772"/>
    </location>
</feature>
<dbReference type="Proteomes" id="UP000248484">
    <property type="component" value="Chromosome 14"/>
</dbReference>
<dbReference type="InterPro" id="IPR048924">
    <property type="entry name" value="BAHCC1-like_Tudor"/>
</dbReference>
<feature type="compositionally biased region" description="Acidic residues" evidence="1">
    <location>
        <begin position="2309"/>
        <end position="2326"/>
    </location>
</feature>
<dbReference type="OrthoDB" id="6426227at2759"/>
<dbReference type="Pfam" id="PF24912">
    <property type="entry name" value="SH3_TNRC18"/>
    <property type="match status" value="1"/>
</dbReference>
<dbReference type="GO" id="GO:0003682">
    <property type="term" value="F:chromatin binding"/>
    <property type="evidence" value="ECO:0007669"/>
    <property type="project" value="InterPro"/>
</dbReference>
<feature type="region of interest" description="Disordered" evidence="1">
    <location>
        <begin position="1494"/>
        <end position="1736"/>
    </location>
</feature>
<reference evidence="4" key="1">
    <citation type="submission" date="2025-08" db="UniProtKB">
        <authorList>
            <consortium name="RefSeq"/>
        </authorList>
    </citation>
    <scope>IDENTIFICATION</scope>
    <source>
        <tissue evidence="4">Muscle</tissue>
    </source>
</reference>
<feature type="compositionally biased region" description="Pro residues" evidence="1">
    <location>
        <begin position="1266"/>
        <end position="1277"/>
    </location>
</feature>
<dbReference type="InterPro" id="IPR056841">
    <property type="entry name" value="TNRC18_BAHCC1-like_SH3"/>
</dbReference>
<feature type="compositionally biased region" description="Acidic residues" evidence="1">
    <location>
        <begin position="1713"/>
        <end position="1723"/>
    </location>
</feature>
<dbReference type="Pfam" id="PF21744">
    <property type="entry name" value="BAHCC1-like_Tudor"/>
    <property type="match status" value="1"/>
</dbReference>
<feature type="region of interest" description="Disordered" evidence="1">
    <location>
        <begin position="255"/>
        <end position="306"/>
    </location>
</feature>
<feature type="region of interest" description="Disordered" evidence="1">
    <location>
        <begin position="2761"/>
        <end position="2780"/>
    </location>
</feature>
<feature type="region of interest" description="Disordered" evidence="1">
    <location>
        <begin position="2689"/>
        <end position="2737"/>
    </location>
</feature>
<feature type="compositionally biased region" description="Basic and acidic residues" evidence="1">
    <location>
        <begin position="96"/>
        <end position="110"/>
    </location>
</feature>
<feature type="region of interest" description="Disordered" evidence="1">
    <location>
        <begin position="2159"/>
        <end position="2217"/>
    </location>
</feature>
<dbReference type="Gene3D" id="2.30.30.490">
    <property type="match status" value="1"/>
</dbReference>
<name>A0A9W2X2Z9_PHYMC</name>
<dbReference type="RefSeq" id="XP_054945780.1">
    <property type="nucleotide sequence ID" value="XM_055089805.1"/>
</dbReference>
<feature type="region of interest" description="Disordered" evidence="1">
    <location>
        <begin position="1113"/>
        <end position="1150"/>
    </location>
</feature>
<dbReference type="InterPro" id="IPR052429">
    <property type="entry name" value="BAH_domain_protein"/>
</dbReference>
<evidence type="ECO:0000313" key="3">
    <source>
        <dbReference type="Proteomes" id="UP000248484"/>
    </source>
</evidence>
<feature type="region of interest" description="Disordered" evidence="1">
    <location>
        <begin position="1164"/>
        <end position="1192"/>
    </location>
</feature>
<feature type="compositionally biased region" description="Basic and acidic residues" evidence="1">
    <location>
        <begin position="68"/>
        <end position="80"/>
    </location>
</feature>
<feature type="compositionally biased region" description="Basic and acidic residues" evidence="1">
    <location>
        <begin position="146"/>
        <end position="161"/>
    </location>
</feature>
<feature type="region of interest" description="Disordered" evidence="1">
    <location>
        <begin position="2790"/>
        <end position="2825"/>
    </location>
</feature>
<feature type="compositionally biased region" description="Acidic residues" evidence="1">
    <location>
        <begin position="2813"/>
        <end position="2825"/>
    </location>
</feature>
<proteinExistence type="predicted"/>
<organism evidence="3 4">
    <name type="scientific">Physeter macrocephalus</name>
    <name type="common">Sperm whale</name>
    <name type="synonym">Physeter catodon</name>
    <dbReference type="NCBI Taxonomy" id="9755"/>
    <lineage>
        <taxon>Eukaryota</taxon>
        <taxon>Metazoa</taxon>
        <taxon>Chordata</taxon>
        <taxon>Craniata</taxon>
        <taxon>Vertebrata</taxon>
        <taxon>Euteleostomi</taxon>
        <taxon>Mammalia</taxon>
        <taxon>Eutheria</taxon>
        <taxon>Laurasiatheria</taxon>
        <taxon>Artiodactyla</taxon>
        <taxon>Whippomorpha</taxon>
        <taxon>Cetacea</taxon>
        <taxon>Odontoceti</taxon>
        <taxon>Physeteridae</taxon>
        <taxon>Physeter</taxon>
    </lineage>
</organism>
<gene>
    <name evidence="4" type="primary">LOC102995058</name>
</gene>
<sequence length="3081" mass="326846">MAYVGVVSTLGSGGHDLEDERRPFQAEAPSAGHSLLTHCCLREEKRSRVGPAAFVLPWGQNPIVDVAEDSRDKPKLPNEKDEMEQAQIKGPVNVPPREEDAKEKQEEAQLDRPGQGVAVPLGEAHRHEPPVPHDKVVVDEGQDPEGLEKEHPSKRVDERALGGKGQMVPPLLDSERERPRQDQALEAAGGLPKDPQNVPEENGQPAAEPLKEDLGLGDRGAHPGPQAVLPEGQDILVAGAGARADGALLPGHAVGAMGKPLEKNEHGGKAPLPEEKPGPGAVPQAEPREQRTLEGQGGDHAGDHAGSKLEEAGQAEMLDHAVLLQVIKEQQVQQKRLLDQQEKLLAVIEEQHKEIHQQRQDGQDGGAGQLSLLCLYLQVSPKPVWAFSPASPSLGASLTQAPYTVGTFSAPLPLSLLESPHLGSPYSHQCPGSTHMAQLGLAVAGLPPVQDGWGRDGVCAPVHTWGPGGRQVGFQDPVLDVDAPPVAPKTLADPARPLHSAYWDASSRLMGNSPASSFMGSFLTSSLGSAASAHPSGPNPSPSDQAYRGSHPTTSQIWFSHSHEAPGYPRFSGSLASTFLPMSHLDHHGNSNVLYGQHRFYGTQKDNFYLRNLPPQPTLLPANHNFPSVARAAPGHPIGSCSRDRGEASHLQKGAKEFDRFLVGKEKAGKAAEGKERPAVEEDVRGRHKLVLPLPGDSHCKEGGVARAACEGRPKHLASCLLNTKVLDGELGRSALASCAGGVLGRPGVGVPASGRCTKEAAGPVEPGPAFGECLERRQMLHHAVPYTVPSGLPAGPPPPLSTAAGSFPCLQLHGGPDGLCPLQDKVPRDPKASGPTFVPSVGHLADKSRPFQVAEACAVAGEGKDRHLDGAAAPDHAALYGVSYAHLKAEGKGEQRAGSFEAALNPRLKGLEYLDSAGPEAPFPGLPKAGLDKSSYFELPAPSQDCARPSHQDPLGRKVTQACCTLDKTASKETPVGAPGTQKVARIRHQQHSVAPEVEPGGSGAEAKRKALELASLGYSGPPPPPWSVQSGQGATVAISEECKAGTYLDPFGGTLQQAALLPQDLPAPPDEVSAMKNLLKYSNQALVVGQKVPFVGLGGLKASCAQQDGKFPASKGTGQAPGDVERPDCARSREHDAPHGDGEVRQPPVGIAVALARQKDTVSRAESAYSANTGRQGRAAPAFKAGSGPRSAHALDLEAEEERVRLCEDRLGLTGRELLLQDNKDLVEFARIHPSSGCPGDLAPHLMIAGGSSLQSSQLGGDPAPHPHPAHPPWLPRTRSPSLWMGGHSYGLGHPALHQNLPPGFPASVPGSMPPVFPLSQDAPTQLVILPSEPTPHAAPHALADVMDQASLWPPMYGGRGPASHMQHPGQLPVYSRSQFLRQQELYALQQQQQQQQRATQALELQRATQFQQKPEDHHLELEEPAQEKALKSTHKPVALTPTAKGTPSPATAGPAKLSPCCHSPAPKPPASCPTPPPHPGAPCTLSVCPTGSPGPGSKLPSAEEKSGEGQRPGADLNTLEPDLPPGYTCPAAGSGFSLPRIVHSSDLSDPETMQTAPPGAQPELARTFPPGELGPHGPQNLEEPGLPSGAREATQDLAAHPHPAERGPPGKAADPSPLEGLRELRCGALLEGGGPEATGQADSTQGGAQEERTTEEGREEGEQGPSLGASPQAMEQQVRSLGALDQAKPGKQQAPAEAEAEEAGKFKEAELEEEEEEEDWGLTPDNSQPPRELPGLDALVAATINLGDLPAVSPLDPQPPTVPGPPSTAPLPRSSGIHGIALLSELADLEIQQQRTEPDLQEEEDVLTFNLQRLATLASAWSLVEAAGLDSPASLAQPPTADSCRAPTLTPRMQILQRKDTWTPKTKPVCPLKAAIDRLDTQEVEMRVQLAELQRRYKEKQRELARLQRRHDHERDESSRSPARRGPGRPRKRKYSSLLPALRPSEGKKVKAVRSSLSLLCTELRGGDDEPSKKRGRLEKGAYVGLQPASVEKVRCKKSSGQGDLASAVAHKVAQLKPKVKSKGLPTSLSPFRRKEATPGGRIRKKLSRAKSAKVSGAARHPQPDGGVAGRETPKFPAQPAAAATHEAGNGSDSENCEGLLETEAPPKEPGLALHAGARVAVLGPSPSSVVKMEANQKAKKKKERQGLLGACRLSSPESEVKVKRRTVKAKVGSKLEQAPGRRPPGGPGKKKAKGKAKGSLRAEPGATPGREALCSPTRAFTCHEEGSRLASERLKRATRKSTMLQPGLRRKNGALSIALSPRNAKAILGRGRKAGKVKTKAVSKQGKGRAVSRLLESFAVEDDFEFEDGSSLSEEEEEEEEASGPLSAEQSAALARSCTIHKEDLQDGLPVLIPKEDSLLYAGSVRTLQPPDIYSIVIEGERGNRQRIYSLEQLLQEAVLDVRPQSSRYLPPGTRVCAYWSQKSRCLYPGSVVRGTSSDEEEDLDSVVVEFDDGDTGHIAVSNIRLLPPDFKIQCTEPSPALLVSSSCRRTKKSACEAPPPGEATAPSLSPKAHDGPEASKTPGKKSVGKDKAGKAELPASGTKPSAGASDHFLGRRGSPLLSWSAVAQTKRKAVATAAAGGKGPGVLQNLFQLNGSTKKLRAREALFPVHSVAAPVFGNGFRADSFSSLASSYAPFVGGAGPGLPGGAHKLLRAKKAERAEAEKGGRRRAGSEFLVKLDHEGVTSPKSKNCKALHAGDKDVGPRPGRPLPSPSYGHPALVGKDRKGRSPVHPLPVGLALRKFAGQAEYPLPCDSDCHSSYSDEEEDGPGLAPGVPSRFLARLSVSSSSSGSSTSSSSGSLSTSSLCSSDDEGSSYSSDEEDPALLLQTCLTHPVPALLAQPEALRSKGAGPHPHAQRCFLSRAAVAGGGVGAGPSSGRPRLKRKEALSFSKAKELSRRQRLPSVENRPKISAFLPARQLWKWSGNPTQRRGMKGKARKLFYKAIVRGKETLRIGDCAVFLSAGRPNLPYIGRIESMWESWGSNMVVKVKWFYHPEETKLGKRQSDGKQNALYQSCHEDENDVQTISHKCQVVGREQYEQMTRSRKYQDRRDLYYLAGTYDPTTGRLVTADGVPILC</sequence>
<feature type="compositionally biased region" description="Basic and acidic residues" evidence="1">
    <location>
        <begin position="173"/>
        <end position="183"/>
    </location>
</feature>
<dbReference type="InterPro" id="IPR043151">
    <property type="entry name" value="BAH_sf"/>
</dbReference>
<dbReference type="CDD" id="cd04714">
    <property type="entry name" value="BAH_BAHCC1"/>
    <property type="match status" value="1"/>
</dbReference>
<dbReference type="GeneID" id="102995058"/>
<feature type="compositionally biased region" description="Low complexity" evidence="1">
    <location>
        <begin position="1254"/>
        <end position="1265"/>
    </location>
</feature>
<keyword evidence="3" id="KW-1185">Reference proteome</keyword>
<evidence type="ECO:0000313" key="4">
    <source>
        <dbReference type="RefSeq" id="XP_054945780.1"/>
    </source>
</evidence>
<dbReference type="Pfam" id="PF01426">
    <property type="entry name" value="BAH"/>
    <property type="match status" value="1"/>
</dbReference>
<feature type="compositionally biased region" description="Basic residues" evidence="1">
    <location>
        <begin position="2192"/>
        <end position="2202"/>
    </location>
</feature>
<feature type="domain" description="BAH" evidence="2">
    <location>
        <begin position="2954"/>
        <end position="3075"/>
    </location>
</feature>
<feature type="compositionally biased region" description="Polar residues" evidence="1">
    <location>
        <begin position="1548"/>
        <end position="1558"/>
    </location>
</feature>
<dbReference type="PANTHER" id="PTHR12505:SF22">
    <property type="entry name" value="BAH AND COILED-COIL DOMAIN-CONTAINING PROTEIN 1"/>
    <property type="match status" value="1"/>
</dbReference>
<feature type="compositionally biased region" description="Basic and acidic residues" evidence="1">
    <location>
        <begin position="209"/>
        <end position="221"/>
    </location>
</feature>
<feature type="region of interest" description="Disordered" evidence="1">
    <location>
        <begin position="529"/>
        <end position="552"/>
    </location>
</feature>
<feature type="compositionally biased region" description="Basic and acidic residues" evidence="1">
    <location>
        <begin position="123"/>
        <end position="138"/>
    </location>
</feature>
<feature type="region of interest" description="Disordered" evidence="1">
    <location>
        <begin position="1753"/>
        <end position="1775"/>
    </location>
</feature>
<accession>A0A9W2X2Z9</accession>
<feature type="compositionally biased region" description="Basic residues" evidence="1">
    <location>
        <begin position="1925"/>
        <end position="1938"/>
    </location>
</feature>
<dbReference type="KEGG" id="pcad:102995058"/>
<feature type="region of interest" description="Disordered" evidence="1">
    <location>
        <begin position="2309"/>
        <end position="2332"/>
    </location>
</feature>
<feature type="region of interest" description="Disordered" evidence="1">
    <location>
        <begin position="1254"/>
        <end position="1277"/>
    </location>
</feature>
<feature type="compositionally biased region" description="Basic and acidic residues" evidence="1">
    <location>
        <begin position="1125"/>
        <end position="1146"/>
    </location>
</feature>
<evidence type="ECO:0000259" key="2">
    <source>
        <dbReference type="PROSITE" id="PS51038"/>
    </source>
</evidence>
<feature type="compositionally biased region" description="Low complexity" evidence="1">
    <location>
        <begin position="2790"/>
        <end position="2812"/>
    </location>
</feature>
<dbReference type="PANTHER" id="PTHR12505">
    <property type="entry name" value="PHD FINGER TRANSCRIPTION FACTOR"/>
    <property type="match status" value="1"/>
</dbReference>
<feature type="region of interest" description="Disordered" evidence="1">
    <location>
        <begin position="1904"/>
        <end position="1950"/>
    </location>
</feature>
<dbReference type="PROSITE" id="PS51038">
    <property type="entry name" value="BAH"/>
    <property type="match status" value="1"/>
</dbReference>
<dbReference type="SMART" id="SM00439">
    <property type="entry name" value="BAH"/>
    <property type="match status" value="1"/>
</dbReference>